<name>A0A248UHP6_9HYPH</name>
<sequence length="252" mass="27865">MLFKRFAVIADIHGNSDALAAVLADIDALRIETIINLGDHLSGPLAARETADMLMARAMISIRGNHDRWLVEKSIAEMGPSDRVAFEQLEEPHLAWLRNLPATLTLADGRIFICHGTPTSDMTYWLETVKRTGDVVLRGRDEIEAEAEDVAASLILCGHTHTPRVVRLSDGRQIVNPGSVGCPGYFDDQPVPHIVETGTPNASYAIIEDGALGWQVTFRSIPYDTTRMITLAEQANREEWAQVIRSGWIRKA</sequence>
<dbReference type="InterPro" id="IPR050126">
    <property type="entry name" value="Ap4A_hydrolase"/>
</dbReference>
<evidence type="ECO:0000256" key="1">
    <source>
        <dbReference type="ARBA" id="ARBA00008950"/>
    </source>
</evidence>
<dbReference type="Pfam" id="PF12850">
    <property type="entry name" value="Metallophos_2"/>
    <property type="match status" value="1"/>
</dbReference>
<dbReference type="OrthoDB" id="9813918at2"/>
<gene>
    <name evidence="3" type="ORF">CES85_0474</name>
</gene>
<dbReference type="SUPFAM" id="SSF56300">
    <property type="entry name" value="Metallo-dependent phosphatases"/>
    <property type="match status" value="1"/>
</dbReference>
<dbReference type="AlphaFoldDB" id="A0A248UHP6"/>
<dbReference type="EMBL" id="CP022604">
    <property type="protein sequence ID" value="ASV86194.1"/>
    <property type="molecule type" value="Genomic_DNA"/>
</dbReference>
<evidence type="ECO:0000259" key="2">
    <source>
        <dbReference type="Pfam" id="PF12850"/>
    </source>
</evidence>
<dbReference type="InterPro" id="IPR029052">
    <property type="entry name" value="Metallo-depent_PP-like"/>
</dbReference>
<accession>A0A248UHP6</accession>
<dbReference type="Gene3D" id="3.60.21.10">
    <property type="match status" value="1"/>
</dbReference>
<dbReference type="PIRSF" id="PIRSF000883">
    <property type="entry name" value="Pesterase_MJ0912"/>
    <property type="match status" value="1"/>
</dbReference>
<dbReference type="InterPro" id="IPR024654">
    <property type="entry name" value="Calcineurin-like_PHP_lpxH"/>
</dbReference>
<comment type="similarity">
    <text evidence="1">Belongs to the metallophosphoesterase superfamily. YfcE family.</text>
</comment>
<dbReference type="PANTHER" id="PTHR42850:SF2">
    <property type="entry name" value="BLL5683 PROTEIN"/>
    <property type="match status" value="1"/>
</dbReference>
<dbReference type="InterPro" id="IPR011152">
    <property type="entry name" value="Pesterase_MJ0912"/>
</dbReference>
<dbReference type="PANTHER" id="PTHR42850">
    <property type="entry name" value="METALLOPHOSPHOESTERASE"/>
    <property type="match status" value="1"/>
</dbReference>
<evidence type="ECO:0000313" key="4">
    <source>
        <dbReference type="Proteomes" id="UP000215256"/>
    </source>
</evidence>
<dbReference type="Proteomes" id="UP000215256">
    <property type="component" value="Chromosome 1"/>
</dbReference>
<dbReference type="CDD" id="cd00838">
    <property type="entry name" value="MPP_superfamily"/>
    <property type="match status" value="1"/>
</dbReference>
<dbReference type="KEGG" id="och:CES85_0474"/>
<dbReference type="RefSeq" id="WP_095446143.1">
    <property type="nucleotide sequence ID" value="NZ_CP022604.1"/>
</dbReference>
<dbReference type="GO" id="GO:0005737">
    <property type="term" value="C:cytoplasm"/>
    <property type="evidence" value="ECO:0007669"/>
    <property type="project" value="TreeGrafter"/>
</dbReference>
<evidence type="ECO:0000313" key="3">
    <source>
        <dbReference type="EMBL" id="ASV86194.1"/>
    </source>
</evidence>
<dbReference type="GO" id="GO:0016791">
    <property type="term" value="F:phosphatase activity"/>
    <property type="evidence" value="ECO:0007669"/>
    <property type="project" value="TreeGrafter"/>
</dbReference>
<organism evidence="3 4">
    <name type="scientific">Ochrobactrum quorumnocens</name>
    <dbReference type="NCBI Taxonomy" id="271865"/>
    <lineage>
        <taxon>Bacteria</taxon>
        <taxon>Pseudomonadati</taxon>
        <taxon>Pseudomonadota</taxon>
        <taxon>Alphaproteobacteria</taxon>
        <taxon>Hyphomicrobiales</taxon>
        <taxon>Brucellaceae</taxon>
        <taxon>Brucella/Ochrobactrum group</taxon>
        <taxon>Ochrobactrum</taxon>
    </lineage>
</organism>
<feature type="domain" description="Calcineurin-like phosphoesterase" evidence="2">
    <location>
        <begin position="6"/>
        <end position="183"/>
    </location>
</feature>
<reference evidence="3 4" key="1">
    <citation type="submission" date="2017-07" db="EMBL/GenBank/DDBJ databases">
        <title>Phylogenetic study on the rhizospheric bacterium Ochrobactrum sp. A44.</title>
        <authorList>
            <person name="Krzyzanowska D.M."/>
            <person name="Ossowicki A."/>
            <person name="Rajewska M."/>
            <person name="Maciag T."/>
            <person name="Kaczynski Z."/>
            <person name="Czerwicka M."/>
            <person name="Jafra S."/>
        </authorList>
    </citation>
    <scope>NUCLEOTIDE SEQUENCE [LARGE SCALE GENOMIC DNA]</scope>
    <source>
        <strain evidence="3 4">A44</strain>
    </source>
</reference>
<proteinExistence type="inferred from homology"/>
<protein>
    <submittedName>
        <fullName evidence="3">Calcineurin-like phosphoesterase superfamily domain protein</fullName>
    </submittedName>
</protein>